<keyword evidence="1" id="KW-0812">Transmembrane</keyword>
<gene>
    <name evidence="2" type="ORF">COX00_00215</name>
</gene>
<keyword evidence="1" id="KW-1133">Transmembrane helix</keyword>
<evidence type="ECO:0000313" key="2">
    <source>
        <dbReference type="EMBL" id="PIP60993.1"/>
    </source>
</evidence>
<keyword evidence="1" id="KW-0472">Membrane</keyword>
<accession>A0A2H0BTK2</accession>
<dbReference type="InterPro" id="IPR021125">
    <property type="entry name" value="DUF2127"/>
</dbReference>
<reference evidence="2 3" key="1">
    <citation type="submission" date="2017-09" db="EMBL/GenBank/DDBJ databases">
        <title>Depth-based differentiation of microbial function through sediment-hosted aquifers and enrichment of novel symbionts in the deep terrestrial subsurface.</title>
        <authorList>
            <person name="Probst A.J."/>
            <person name="Ladd B."/>
            <person name="Jarett J.K."/>
            <person name="Geller-Mcgrath D.E."/>
            <person name="Sieber C.M."/>
            <person name="Emerson J.B."/>
            <person name="Anantharaman K."/>
            <person name="Thomas B.C."/>
            <person name="Malmstrom R."/>
            <person name="Stieglmeier M."/>
            <person name="Klingl A."/>
            <person name="Woyke T."/>
            <person name="Ryan C.M."/>
            <person name="Banfield J.F."/>
        </authorList>
    </citation>
    <scope>NUCLEOTIDE SEQUENCE [LARGE SCALE GENOMIC DNA]</scope>
    <source>
        <strain evidence="2">CG22_combo_CG10-13_8_21_14_all_47_17</strain>
    </source>
</reference>
<feature type="transmembrane region" description="Helical" evidence="1">
    <location>
        <begin position="41"/>
        <end position="62"/>
    </location>
</feature>
<feature type="transmembrane region" description="Helical" evidence="1">
    <location>
        <begin position="74"/>
        <end position="95"/>
    </location>
</feature>
<feature type="non-terminal residue" evidence="2">
    <location>
        <position position="101"/>
    </location>
</feature>
<protein>
    <submittedName>
        <fullName evidence="2">Uncharacterized protein</fullName>
    </submittedName>
</protein>
<dbReference type="AlphaFoldDB" id="A0A2H0BTK2"/>
<evidence type="ECO:0000313" key="3">
    <source>
        <dbReference type="Proteomes" id="UP000231581"/>
    </source>
</evidence>
<dbReference type="EMBL" id="PCSZ01000006">
    <property type="protein sequence ID" value="PIP60993.1"/>
    <property type="molecule type" value="Genomic_DNA"/>
</dbReference>
<evidence type="ECO:0000256" key="1">
    <source>
        <dbReference type="SAM" id="Phobius"/>
    </source>
</evidence>
<proteinExistence type="predicted"/>
<dbReference type="Proteomes" id="UP000231581">
    <property type="component" value="Unassembled WGS sequence"/>
</dbReference>
<comment type="caution">
    <text evidence="2">The sequence shown here is derived from an EMBL/GenBank/DDBJ whole genome shotgun (WGS) entry which is preliminary data.</text>
</comment>
<organism evidence="2 3">
    <name type="scientific">Candidatus Uhrbacteria bacterium CG22_combo_CG10-13_8_21_14_all_47_17</name>
    <dbReference type="NCBI Taxonomy" id="1975041"/>
    <lineage>
        <taxon>Bacteria</taxon>
        <taxon>Candidatus Uhriibacteriota</taxon>
    </lineage>
</organism>
<dbReference type="Pfam" id="PF09900">
    <property type="entry name" value="DUF2127"/>
    <property type="match status" value="1"/>
</dbReference>
<name>A0A2H0BTK2_9BACT</name>
<sequence>MFAGVFLLFSSRLIAGELLEDPQDLLANWLLSHVHYNEKDALYLGVVVILLGLGKLILAIGLWKRSFLVQRFGLFFFSFIALYGVYHLVYVQFGFFKLMAL</sequence>